<dbReference type="Proteomes" id="UP000544090">
    <property type="component" value="Unassembled WGS sequence"/>
</dbReference>
<gene>
    <name evidence="1" type="ORF">HGG74_15860</name>
</gene>
<proteinExistence type="predicted"/>
<keyword evidence="2" id="KW-1185">Reference proteome</keyword>
<organism evidence="1 2">
    <name type="scientific">Arthrobacter mobilis</name>
    <dbReference type="NCBI Taxonomy" id="2724944"/>
    <lineage>
        <taxon>Bacteria</taxon>
        <taxon>Bacillati</taxon>
        <taxon>Actinomycetota</taxon>
        <taxon>Actinomycetes</taxon>
        <taxon>Micrococcales</taxon>
        <taxon>Micrococcaceae</taxon>
        <taxon>Arthrobacter</taxon>
    </lineage>
</organism>
<evidence type="ECO:0008006" key="3">
    <source>
        <dbReference type="Google" id="ProtNLM"/>
    </source>
</evidence>
<evidence type="ECO:0000313" key="1">
    <source>
        <dbReference type="EMBL" id="NKX55985.1"/>
    </source>
</evidence>
<dbReference type="EMBL" id="JAAZSQ010000018">
    <property type="protein sequence ID" value="NKX55985.1"/>
    <property type="molecule type" value="Genomic_DNA"/>
</dbReference>
<reference evidence="1 2" key="1">
    <citation type="submission" date="2020-04" db="EMBL/GenBank/DDBJ databases">
        <title>Arthrobacter sp. nov.</title>
        <authorList>
            <person name="Liu S."/>
        </authorList>
    </citation>
    <scope>NUCLEOTIDE SEQUENCE [LARGE SCALE GENOMIC DNA]</scope>
    <source>
        <strain evidence="1 2">E918</strain>
    </source>
</reference>
<comment type="caution">
    <text evidence="1">The sequence shown here is derived from an EMBL/GenBank/DDBJ whole genome shotgun (WGS) entry which is preliminary data.</text>
</comment>
<dbReference type="AlphaFoldDB" id="A0A7X6K6U1"/>
<protein>
    <recommendedName>
        <fullName evidence="3">Transglycosylase SLT domain-containing protein</fullName>
    </recommendedName>
</protein>
<accession>A0A7X6K6U1</accession>
<dbReference type="RefSeq" id="WP_168487911.1">
    <property type="nucleotide sequence ID" value="NZ_JAAZSQ010000018.1"/>
</dbReference>
<name>A0A7X6K6U1_9MICC</name>
<sequence length="58" mass="6673">MPLLWALADTGMDTSTIIASYYQGQQSVNLGGMHPDTRRYVRQVKAKLRRYRRPFLGS</sequence>
<evidence type="ECO:0000313" key="2">
    <source>
        <dbReference type="Proteomes" id="UP000544090"/>
    </source>
</evidence>